<name>A0ABT0KV17_9GAMM</name>
<evidence type="ECO:0000256" key="2">
    <source>
        <dbReference type="ARBA" id="ARBA00022729"/>
    </source>
</evidence>
<evidence type="ECO:0000313" key="6">
    <source>
        <dbReference type="Proteomes" id="UP001202134"/>
    </source>
</evidence>
<keyword evidence="2 3" id="KW-0732">Signal</keyword>
<sequence length="252" mass="29130">MKILIICFVGFFSSNIFAETFTAHCRNYPPELFFENGECKGAIPEMMTDIFTELGHQINWENVPWIRSMKEAESGRVDLLIRHSMTEARQVFLYPIAYGYNIRNLTFYKSPRLDVDITSYKELENYRVGAIRGVFYSLTFSTIESRELTLVGRTQQLLGMLERDRIDVAVTSASHSIELFDEHFEKITLVDTFENPLYVSIPKKSKAAKLHADVAKLISEYGEMGKINQYFERYGLEGPKPLKKSEVLLQHE</sequence>
<dbReference type="Pfam" id="PF00497">
    <property type="entry name" value="SBP_bac_3"/>
    <property type="match status" value="1"/>
</dbReference>
<dbReference type="SUPFAM" id="SSF53850">
    <property type="entry name" value="Periplasmic binding protein-like II"/>
    <property type="match status" value="1"/>
</dbReference>
<dbReference type="EMBL" id="JAKIKU010000017">
    <property type="protein sequence ID" value="MCL1047685.1"/>
    <property type="molecule type" value="Genomic_DNA"/>
</dbReference>
<feature type="domain" description="Solute-binding protein family 3/N-terminal" evidence="4">
    <location>
        <begin position="25"/>
        <end position="235"/>
    </location>
</feature>
<comment type="caution">
    <text evidence="5">The sequence shown here is derived from an EMBL/GenBank/DDBJ whole genome shotgun (WGS) entry which is preliminary data.</text>
</comment>
<protein>
    <submittedName>
        <fullName evidence="5">Transporter substrate-binding domain-containing protein</fullName>
    </submittedName>
</protein>
<evidence type="ECO:0000256" key="1">
    <source>
        <dbReference type="ARBA" id="ARBA00010333"/>
    </source>
</evidence>
<dbReference type="Proteomes" id="UP001202134">
    <property type="component" value="Unassembled WGS sequence"/>
</dbReference>
<keyword evidence="6" id="KW-1185">Reference proteome</keyword>
<evidence type="ECO:0000259" key="4">
    <source>
        <dbReference type="Pfam" id="PF00497"/>
    </source>
</evidence>
<organism evidence="5 6">
    <name type="scientific">Shewanella electrodiphila</name>
    <dbReference type="NCBI Taxonomy" id="934143"/>
    <lineage>
        <taxon>Bacteria</taxon>
        <taxon>Pseudomonadati</taxon>
        <taxon>Pseudomonadota</taxon>
        <taxon>Gammaproteobacteria</taxon>
        <taxon>Alteromonadales</taxon>
        <taxon>Shewanellaceae</taxon>
        <taxon>Shewanella</taxon>
    </lineage>
</organism>
<dbReference type="InterPro" id="IPR001638">
    <property type="entry name" value="Solute-binding_3/MltF_N"/>
</dbReference>
<proteinExistence type="inferred from homology"/>
<feature type="chain" id="PRO_5046309770" evidence="3">
    <location>
        <begin position="19"/>
        <end position="252"/>
    </location>
</feature>
<dbReference type="Gene3D" id="3.40.190.10">
    <property type="entry name" value="Periplasmic binding protein-like II"/>
    <property type="match status" value="2"/>
</dbReference>
<comment type="similarity">
    <text evidence="1">Belongs to the bacterial solute-binding protein 3 family.</text>
</comment>
<feature type="signal peptide" evidence="3">
    <location>
        <begin position="1"/>
        <end position="18"/>
    </location>
</feature>
<gene>
    <name evidence="5" type="ORF">L2737_20495</name>
</gene>
<evidence type="ECO:0000256" key="3">
    <source>
        <dbReference type="SAM" id="SignalP"/>
    </source>
</evidence>
<dbReference type="RefSeq" id="WP_248956944.1">
    <property type="nucleotide sequence ID" value="NZ_JAKIKU010000017.1"/>
</dbReference>
<dbReference type="PANTHER" id="PTHR35936:SF25">
    <property type="entry name" value="ABC TRANSPORTER SUBSTRATE-BINDING PROTEIN"/>
    <property type="match status" value="1"/>
</dbReference>
<dbReference type="PANTHER" id="PTHR35936">
    <property type="entry name" value="MEMBRANE-BOUND LYTIC MUREIN TRANSGLYCOSYLASE F"/>
    <property type="match status" value="1"/>
</dbReference>
<reference evidence="5 6" key="1">
    <citation type="submission" date="2022-01" db="EMBL/GenBank/DDBJ databases">
        <title>Whole genome-based taxonomy of the Shewanellaceae.</title>
        <authorList>
            <person name="Martin-Rodriguez A.J."/>
        </authorList>
    </citation>
    <scope>NUCLEOTIDE SEQUENCE [LARGE SCALE GENOMIC DNA]</scope>
    <source>
        <strain evidence="5 6">DSM 24955</strain>
    </source>
</reference>
<accession>A0ABT0KV17</accession>
<evidence type="ECO:0000313" key="5">
    <source>
        <dbReference type="EMBL" id="MCL1047685.1"/>
    </source>
</evidence>